<reference evidence="1 2" key="1">
    <citation type="journal article" date="2019" name="Sci. Rep.">
        <title>A high-quality genome of Eragrostis curvula grass provides insights into Poaceae evolution and supports new strategies to enhance forage quality.</title>
        <authorList>
            <person name="Carballo J."/>
            <person name="Santos B.A.C.M."/>
            <person name="Zappacosta D."/>
            <person name="Garbus I."/>
            <person name="Selva J.P."/>
            <person name="Gallo C.A."/>
            <person name="Diaz A."/>
            <person name="Albertini E."/>
            <person name="Caccamo M."/>
            <person name="Echenique V."/>
        </authorList>
    </citation>
    <scope>NUCLEOTIDE SEQUENCE [LARGE SCALE GENOMIC DNA]</scope>
    <source>
        <strain evidence="2">cv. Victoria</strain>
        <tissue evidence="1">Leaf</tissue>
    </source>
</reference>
<dbReference type="EMBL" id="RWGY01000013">
    <property type="protein sequence ID" value="TVU24215.1"/>
    <property type="molecule type" value="Genomic_DNA"/>
</dbReference>
<feature type="non-terminal residue" evidence="1">
    <location>
        <position position="1"/>
    </location>
</feature>
<evidence type="ECO:0000313" key="2">
    <source>
        <dbReference type="Proteomes" id="UP000324897"/>
    </source>
</evidence>
<proteinExistence type="predicted"/>
<dbReference type="Gramene" id="TVU24215">
    <property type="protein sequence ID" value="TVU24215"/>
    <property type="gene ID" value="EJB05_26634"/>
</dbReference>
<organism evidence="1 2">
    <name type="scientific">Eragrostis curvula</name>
    <name type="common">weeping love grass</name>
    <dbReference type="NCBI Taxonomy" id="38414"/>
    <lineage>
        <taxon>Eukaryota</taxon>
        <taxon>Viridiplantae</taxon>
        <taxon>Streptophyta</taxon>
        <taxon>Embryophyta</taxon>
        <taxon>Tracheophyta</taxon>
        <taxon>Spermatophyta</taxon>
        <taxon>Magnoliopsida</taxon>
        <taxon>Liliopsida</taxon>
        <taxon>Poales</taxon>
        <taxon>Poaceae</taxon>
        <taxon>PACMAD clade</taxon>
        <taxon>Chloridoideae</taxon>
        <taxon>Eragrostideae</taxon>
        <taxon>Eragrostidinae</taxon>
        <taxon>Eragrostis</taxon>
    </lineage>
</organism>
<dbReference type="Proteomes" id="UP000324897">
    <property type="component" value="Chromosome 2"/>
</dbReference>
<dbReference type="AlphaFoldDB" id="A0A5J9ULB6"/>
<keyword evidence="2" id="KW-1185">Reference proteome</keyword>
<gene>
    <name evidence="1" type="ORF">EJB05_26634</name>
</gene>
<protein>
    <submittedName>
        <fullName evidence="1">Uncharacterized protein</fullName>
    </submittedName>
</protein>
<name>A0A5J9ULB6_9POAL</name>
<sequence length="317" mass="33884">MERDEMSTHNKKLVHVSSQGGISLSAHVLHDDVPLAEPGFIAVVHNSGWDPSANAVISLDGSLTTPLSSSKRIITLPPLISVRFLGPCNPAAASPITPQPRLQTHTHQTQFWFASGAASSPRCPSALDEPQVIDSCAHGVAGLLNLRASPVARMSLLVRVAKEPLDPWEERIHVGKQSHRGQRPVPTYGRKMHSTRAAAARFHAHGGAHQHVRDHQRCQTINLTVTVNGRLVVASAMATNLICVSWATACCAKGRTTKDFLSGWCAAPWRRRRTGPGRRVAGRGPGAVHARLHPACSAWSSSISSSSAGGADDDRSS</sequence>
<accession>A0A5J9ULB6</accession>
<comment type="caution">
    <text evidence="1">The sequence shown here is derived from an EMBL/GenBank/DDBJ whole genome shotgun (WGS) entry which is preliminary data.</text>
</comment>
<evidence type="ECO:0000313" key="1">
    <source>
        <dbReference type="EMBL" id="TVU24215.1"/>
    </source>
</evidence>